<keyword evidence="4" id="KW-1185">Reference proteome</keyword>
<organism evidence="3 4">
    <name type="scientific">Podospora didyma</name>
    <dbReference type="NCBI Taxonomy" id="330526"/>
    <lineage>
        <taxon>Eukaryota</taxon>
        <taxon>Fungi</taxon>
        <taxon>Dikarya</taxon>
        <taxon>Ascomycota</taxon>
        <taxon>Pezizomycotina</taxon>
        <taxon>Sordariomycetes</taxon>
        <taxon>Sordariomycetidae</taxon>
        <taxon>Sordariales</taxon>
        <taxon>Podosporaceae</taxon>
        <taxon>Podospora</taxon>
    </lineage>
</organism>
<proteinExistence type="predicted"/>
<accession>A0AAE0P0J1</accession>
<dbReference type="EMBL" id="JAULSW010000002">
    <property type="protein sequence ID" value="KAK3391139.1"/>
    <property type="molecule type" value="Genomic_DNA"/>
</dbReference>
<dbReference type="Pfam" id="PF01926">
    <property type="entry name" value="MMR_HSR1"/>
    <property type="match status" value="1"/>
</dbReference>
<gene>
    <name evidence="3" type="ORF">B0H63DRAFT_539774</name>
</gene>
<evidence type="ECO:0000313" key="3">
    <source>
        <dbReference type="EMBL" id="KAK3391139.1"/>
    </source>
</evidence>
<name>A0AAE0P0J1_9PEZI</name>
<feature type="domain" description="G" evidence="1">
    <location>
        <begin position="445"/>
        <end position="505"/>
    </location>
</feature>
<dbReference type="SUPFAM" id="SSF52540">
    <property type="entry name" value="P-loop containing nucleoside triphosphate hydrolases"/>
    <property type="match status" value="1"/>
</dbReference>
<dbReference type="Gene3D" id="3.40.50.300">
    <property type="entry name" value="P-loop containing nucleotide triphosphate hydrolases"/>
    <property type="match status" value="1"/>
</dbReference>
<comment type="caution">
    <text evidence="3">The sequence shown here is derived from an EMBL/GenBank/DDBJ whole genome shotgun (WGS) entry which is preliminary data.</text>
</comment>
<dbReference type="PANTHER" id="PTHR33840">
    <property type="match status" value="1"/>
</dbReference>
<dbReference type="AlphaFoldDB" id="A0AAE0P0J1"/>
<dbReference type="GO" id="GO:0005525">
    <property type="term" value="F:GTP binding"/>
    <property type="evidence" value="ECO:0007669"/>
    <property type="project" value="InterPro"/>
</dbReference>
<dbReference type="InterPro" id="IPR018712">
    <property type="entry name" value="Tle1-like_cat"/>
</dbReference>
<feature type="domain" description="T6SS Phospholipase effector Tle1-like catalytic" evidence="2">
    <location>
        <begin position="39"/>
        <end position="226"/>
    </location>
</feature>
<evidence type="ECO:0008006" key="5">
    <source>
        <dbReference type="Google" id="ProtNLM"/>
    </source>
</evidence>
<evidence type="ECO:0000259" key="1">
    <source>
        <dbReference type="Pfam" id="PF01926"/>
    </source>
</evidence>
<dbReference type="Pfam" id="PF09994">
    <property type="entry name" value="T6SS_Tle1-like_cat"/>
    <property type="match status" value="1"/>
</dbReference>
<evidence type="ECO:0000313" key="4">
    <source>
        <dbReference type="Proteomes" id="UP001285441"/>
    </source>
</evidence>
<protein>
    <recommendedName>
        <fullName evidence="5">DUF2235 domain-containing protein</fullName>
    </recommendedName>
</protein>
<dbReference type="Proteomes" id="UP001285441">
    <property type="component" value="Unassembled WGS sequence"/>
</dbReference>
<dbReference type="InterPro" id="IPR027417">
    <property type="entry name" value="P-loop_NTPase"/>
</dbReference>
<evidence type="ECO:0000259" key="2">
    <source>
        <dbReference type="Pfam" id="PF09994"/>
    </source>
</evidence>
<reference evidence="3" key="1">
    <citation type="journal article" date="2023" name="Mol. Phylogenet. Evol.">
        <title>Genome-scale phylogeny and comparative genomics of the fungal order Sordariales.</title>
        <authorList>
            <person name="Hensen N."/>
            <person name="Bonometti L."/>
            <person name="Westerberg I."/>
            <person name="Brannstrom I.O."/>
            <person name="Guillou S."/>
            <person name="Cros-Aarteil S."/>
            <person name="Calhoun S."/>
            <person name="Haridas S."/>
            <person name="Kuo A."/>
            <person name="Mondo S."/>
            <person name="Pangilinan J."/>
            <person name="Riley R."/>
            <person name="LaButti K."/>
            <person name="Andreopoulos B."/>
            <person name="Lipzen A."/>
            <person name="Chen C."/>
            <person name="Yan M."/>
            <person name="Daum C."/>
            <person name="Ng V."/>
            <person name="Clum A."/>
            <person name="Steindorff A."/>
            <person name="Ohm R.A."/>
            <person name="Martin F."/>
            <person name="Silar P."/>
            <person name="Natvig D.O."/>
            <person name="Lalanne C."/>
            <person name="Gautier V."/>
            <person name="Ament-Velasquez S.L."/>
            <person name="Kruys A."/>
            <person name="Hutchinson M.I."/>
            <person name="Powell A.J."/>
            <person name="Barry K."/>
            <person name="Miller A.N."/>
            <person name="Grigoriev I.V."/>
            <person name="Debuchy R."/>
            <person name="Gladieux P."/>
            <person name="Hiltunen Thoren M."/>
            <person name="Johannesson H."/>
        </authorList>
    </citation>
    <scope>NUCLEOTIDE SEQUENCE</scope>
    <source>
        <strain evidence="3">CBS 232.78</strain>
    </source>
</reference>
<reference evidence="3" key="2">
    <citation type="submission" date="2023-06" db="EMBL/GenBank/DDBJ databases">
        <authorList>
            <consortium name="Lawrence Berkeley National Laboratory"/>
            <person name="Haridas S."/>
            <person name="Hensen N."/>
            <person name="Bonometti L."/>
            <person name="Westerberg I."/>
            <person name="Brannstrom I.O."/>
            <person name="Guillou S."/>
            <person name="Cros-Aarteil S."/>
            <person name="Calhoun S."/>
            <person name="Kuo A."/>
            <person name="Mondo S."/>
            <person name="Pangilinan J."/>
            <person name="Riley R."/>
            <person name="LaButti K."/>
            <person name="Andreopoulos B."/>
            <person name="Lipzen A."/>
            <person name="Chen C."/>
            <person name="Yanf M."/>
            <person name="Daum C."/>
            <person name="Ng V."/>
            <person name="Clum A."/>
            <person name="Steindorff A."/>
            <person name="Ohm R."/>
            <person name="Martin F."/>
            <person name="Silar P."/>
            <person name="Natvig D."/>
            <person name="Lalanne C."/>
            <person name="Gautier V."/>
            <person name="Ament-velasquez S.L."/>
            <person name="Kruys A."/>
            <person name="Hutchinson M.I."/>
            <person name="Powell A.J."/>
            <person name="Barry K."/>
            <person name="Miller A.N."/>
            <person name="Grigoriev I.V."/>
            <person name="Debuchy R."/>
            <person name="Gladieux P."/>
            <person name="Thoren M.H."/>
            <person name="Johannesson H."/>
        </authorList>
    </citation>
    <scope>NUCLEOTIDE SEQUENCE</scope>
    <source>
        <strain evidence="3">CBS 232.78</strain>
    </source>
</reference>
<dbReference type="PANTHER" id="PTHR33840:SF1">
    <property type="entry name" value="TLE1 PHOSPHOLIPASE DOMAIN-CONTAINING PROTEIN"/>
    <property type="match status" value="1"/>
</dbReference>
<sequence>MDALWVQKNLLEDIDNPPPPLLSAEADPCADCGTTHLPRRFVCCVDGTWMGPDGVTVFLLRGVSEGNASNIFRIYLCVKTGVVIDEKGKKWHQTKCYKSGLGANESLLPRTFAGVIGNGLDSKIGEVYKACAENCCPSRDELFLFGLSRGAVIVRAVAGVFNYMQTLKPELGDNFDKVFSEGLSLYKSLKDKNDMNLNKHEIYFHRLEHTRPAPCIKFLGVFDTVTGPLDSYFTQHHNEKNEKEEDRSCLEAWFFGSHINIGGCARKDGLSLWPLQWILGEAEKFGLVLGFNLTPLSNGDIAVPNPIEYIRPLPTLRTKLTLGGGIEVPVWGLGPSLGSSASDVFEPDVQTISSIPERRELVLNELEGAHRKTNSNRTCFIHPSIFFHDQFSPSSYQAISKLGCAPQIRSLADSFEWPAWNTLYSMRDERRKQFSDLNLRYARTLVCGTTGVGKSSLINAIAGEEVTEVIDFGNSAEHCIDKRFKIKLADGSGLGGIILHDSSGFEAGKESNLSDV</sequence>
<dbReference type="InterPro" id="IPR006073">
    <property type="entry name" value="GTP-bd"/>
</dbReference>